<evidence type="ECO:0000256" key="2">
    <source>
        <dbReference type="ARBA" id="ARBA00022729"/>
    </source>
</evidence>
<feature type="non-terminal residue" evidence="6">
    <location>
        <position position="1"/>
    </location>
</feature>
<dbReference type="GO" id="GO:0016020">
    <property type="term" value="C:membrane"/>
    <property type="evidence" value="ECO:0007669"/>
    <property type="project" value="UniProtKB-SubCell"/>
</dbReference>
<accession>A0A7K7Q480</accession>
<evidence type="ECO:0000313" key="6">
    <source>
        <dbReference type="EMBL" id="NWZ74430.1"/>
    </source>
</evidence>
<keyword evidence="2" id="KW-0732">Signal</keyword>
<evidence type="ECO:0000256" key="4">
    <source>
        <dbReference type="ARBA" id="ARBA00023180"/>
    </source>
</evidence>
<keyword evidence="4" id="KW-0325">Glycoprotein</keyword>
<dbReference type="InterPro" id="IPR013783">
    <property type="entry name" value="Ig-like_fold"/>
</dbReference>
<proteinExistence type="predicted"/>
<dbReference type="InterPro" id="IPR015631">
    <property type="entry name" value="CD2/SLAM_rcpt"/>
</dbReference>
<dbReference type="OrthoDB" id="8741746at2759"/>
<keyword evidence="7" id="KW-1185">Reference proteome</keyword>
<evidence type="ECO:0000259" key="5">
    <source>
        <dbReference type="PROSITE" id="PS50835"/>
    </source>
</evidence>
<feature type="non-terminal residue" evidence="6">
    <location>
        <position position="192"/>
    </location>
</feature>
<protein>
    <submittedName>
        <fullName evidence="6">LY9 protein</fullName>
    </submittedName>
</protein>
<dbReference type="SUPFAM" id="SSF48726">
    <property type="entry name" value="Immunoglobulin"/>
    <property type="match status" value="2"/>
</dbReference>
<dbReference type="InterPro" id="IPR007110">
    <property type="entry name" value="Ig-like_dom"/>
</dbReference>
<keyword evidence="3" id="KW-0472">Membrane</keyword>
<dbReference type="Proteomes" id="UP000549775">
    <property type="component" value="Unassembled WGS sequence"/>
</dbReference>
<dbReference type="AlphaFoldDB" id="A0A7K7Q480"/>
<comment type="caution">
    <text evidence="6">The sequence shown here is derived from an EMBL/GenBank/DDBJ whole genome shotgun (WGS) entry which is preliminary data.</text>
</comment>
<dbReference type="PANTHER" id="PTHR12080:SF55">
    <property type="entry name" value="LYMPHOCYTE FUNCTION-ASSOCIATED ANTIGEN 3"/>
    <property type="match status" value="1"/>
</dbReference>
<evidence type="ECO:0000256" key="1">
    <source>
        <dbReference type="ARBA" id="ARBA00004370"/>
    </source>
</evidence>
<sequence>LSPASAGDNVQVIGAVGGAVTFRSHNTDGYTTLWSFGNELIVTVAFEDPPQPVFSKDKYRTRFTVSEKGRAFSISQLSMEDAGTYSVTIREKTSTFTLLVYRELAEPRVTCEAQDCSDRSCVFSLHCSVPGNGFGNISYTWRVRNWLWEWESIVLLVHKSSQDEPEPVTCTAQNAVSSRNVTVTIPGVLCSG</sequence>
<feature type="domain" description="Ig-like" evidence="5">
    <location>
        <begin position="107"/>
        <end position="182"/>
    </location>
</feature>
<dbReference type="PANTHER" id="PTHR12080">
    <property type="entry name" value="SIGNALING LYMPHOCYTIC ACTIVATION MOLECULE"/>
    <property type="match status" value="1"/>
</dbReference>
<dbReference type="Gene3D" id="2.60.40.10">
    <property type="entry name" value="Immunoglobulins"/>
    <property type="match status" value="2"/>
</dbReference>
<organism evidence="6 7">
    <name type="scientific">Acrocephalus arundinaceus</name>
    <name type="common">Great reed-warbler</name>
    <dbReference type="NCBI Taxonomy" id="39621"/>
    <lineage>
        <taxon>Eukaryota</taxon>
        <taxon>Metazoa</taxon>
        <taxon>Chordata</taxon>
        <taxon>Craniata</taxon>
        <taxon>Vertebrata</taxon>
        <taxon>Euteleostomi</taxon>
        <taxon>Archelosauria</taxon>
        <taxon>Archosauria</taxon>
        <taxon>Dinosauria</taxon>
        <taxon>Saurischia</taxon>
        <taxon>Theropoda</taxon>
        <taxon>Coelurosauria</taxon>
        <taxon>Aves</taxon>
        <taxon>Neognathae</taxon>
        <taxon>Neoaves</taxon>
        <taxon>Telluraves</taxon>
        <taxon>Australaves</taxon>
        <taxon>Passeriformes</taxon>
        <taxon>Sylvioidea</taxon>
        <taxon>Sylviidae</taxon>
        <taxon>Acrocephalinae</taxon>
        <taxon>Acrocephalus</taxon>
    </lineage>
</organism>
<evidence type="ECO:0000313" key="7">
    <source>
        <dbReference type="Proteomes" id="UP000549775"/>
    </source>
</evidence>
<reference evidence="6 7" key="1">
    <citation type="submission" date="2019-09" db="EMBL/GenBank/DDBJ databases">
        <title>Bird 10,000 Genomes (B10K) Project - Family phase.</title>
        <authorList>
            <person name="Zhang G."/>
        </authorList>
    </citation>
    <scope>NUCLEOTIDE SEQUENCE [LARGE SCALE GENOMIC DNA]</scope>
    <source>
        <strain evidence="6">OUT-0054</strain>
        <tissue evidence="6">Blood</tissue>
    </source>
</reference>
<comment type="subcellular location">
    <subcellularLocation>
        <location evidence="1">Membrane</location>
    </subcellularLocation>
</comment>
<dbReference type="EMBL" id="VZST01020672">
    <property type="protein sequence ID" value="NWZ74430.1"/>
    <property type="molecule type" value="Genomic_DNA"/>
</dbReference>
<dbReference type="InterPro" id="IPR036179">
    <property type="entry name" value="Ig-like_dom_sf"/>
</dbReference>
<evidence type="ECO:0000256" key="3">
    <source>
        <dbReference type="ARBA" id="ARBA00023136"/>
    </source>
</evidence>
<name>A0A7K7Q480_ACRAR</name>
<dbReference type="PROSITE" id="PS50835">
    <property type="entry name" value="IG_LIKE"/>
    <property type="match status" value="1"/>
</dbReference>
<gene>
    <name evidence="6" type="primary">Ly9_1</name>
    <name evidence="6" type="ORF">ACRARU_R14779</name>
</gene>